<proteinExistence type="predicted"/>
<feature type="compositionally biased region" description="Polar residues" evidence="1">
    <location>
        <begin position="102"/>
        <end position="112"/>
    </location>
</feature>
<evidence type="ECO:0000313" key="2">
    <source>
        <dbReference type="EMBL" id="QTE03759.1"/>
    </source>
</evidence>
<organism evidence="2">
    <name type="scientific">Phylloscopus schwarzi parvoviridae sp</name>
    <dbReference type="NCBI Taxonomy" id="2794533"/>
    <lineage>
        <taxon>Viruses</taxon>
        <taxon>Monodnaviria</taxon>
        <taxon>Shotokuvirae</taxon>
        <taxon>Cossaviricota</taxon>
        <taxon>Quintoviricetes</taxon>
        <taxon>Piccovirales</taxon>
        <taxon>Parvoviridae</taxon>
    </lineage>
</organism>
<feature type="region of interest" description="Disordered" evidence="1">
    <location>
        <begin position="58"/>
        <end position="115"/>
    </location>
</feature>
<dbReference type="EMBL" id="MW046388">
    <property type="protein sequence ID" value="QTE03759.1"/>
    <property type="molecule type" value="Genomic_DNA"/>
</dbReference>
<accession>A0A8A4XDN0</accession>
<name>A0A8A4XDN0_9VIRU</name>
<protein>
    <submittedName>
        <fullName evidence="2">Putative nonstructural protein</fullName>
    </submittedName>
</protein>
<reference evidence="2" key="1">
    <citation type="submission" date="2020-09" db="EMBL/GenBank/DDBJ databases">
        <title>Parvovirus dark matter in the feces of wild birds.</title>
        <authorList>
            <person name="Dai Z."/>
            <person name="Yang S."/>
            <person name="Zhang W."/>
        </authorList>
    </citation>
    <scope>NUCLEOTIDE SEQUENCE</scope>
    <source>
        <strain evidence="2">Wwb174par07</strain>
    </source>
</reference>
<feature type="compositionally biased region" description="Basic and acidic residues" evidence="1">
    <location>
        <begin position="68"/>
        <end position="79"/>
    </location>
</feature>
<sequence>MVDFIVSTKQFNCTDILHDGSNSYSDEFRRRKYRSLDTATNTKEKRSTLNSIMHKEKSVGHGVFSRTTNEESKEEETHESGSVFGVFGRRRNKRTERNIRNPDNSIGRTNVKSFKPKSDRVRNIFQFFRSSIPTHGSGLHRQSSDIVSRNIIGTSSPAHNSDHCRRLFRQNVESIAMETTETVTEKTIASSIDSVSGEHGLGIERVVGMDETPKINTPYEDVDYRRLASEIFVKNLGSTCRYISDICVPESRQEIVQFLDELRELSRSSPTGQLRIVSCHDTHLHIVHTCPYSNGSCRCTWLQGSAIWRTRRLPQHRRRVYAADITTPEWENIFRYFTTNGHSVQDIESGSPNGRICLRLKNIQVIV</sequence>
<evidence type="ECO:0000256" key="1">
    <source>
        <dbReference type="SAM" id="MobiDB-lite"/>
    </source>
</evidence>